<proteinExistence type="predicted"/>
<dbReference type="Proteomes" id="UP000177165">
    <property type="component" value="Unassembled WGS sequence"/>
</dbReference>
<dbReference type="EMBL" id="MHKB01000001">
    <property type="protein sequence ID" value="OGY80087.1"/>
    <property type="molecule type" value="Genomic_DNA"/>
</dbReference>
<evidence type="ECO:0000313" key="2">
    <source>
        <dbReference type="EMBL" id="OGY80087.1"/>
    </source>
</evidence>
<organism evidence="2 3">
    <name type="scientific">Candidatus Kerfeldbacteria bacterium RIFCSPHIGHO2_02_FULL_42_14</name>
    <dbReference type="NCBI Taxonomy" id="1798540"/>
    <lineage>
        <taxon>Bacteria</taxon>
        <taxon>Candidatus Kerfeldiibacteriota</taxon>
    </lineage>
</organism>
<reference evidence="2 3" key="1">
    <citation type="journal article" date="2016" name="Nat. Commun.">
        <title>Thousands of microbial genomes shed light on interconnected biogeochemical processes in an aquifer system.</title>
        <authorList>
            <person name="Anantharaman K."/>
            <person name="Brown C.T."/>
            <person name="Hug L.A."/>
            <person name="Sharon I."/>
            <person name="Castelle C.J."/>
            <person name="Probst A.J."/>
            <person name="Thomas B.C."/>
            <person name="Singh A."/>
            <person name="Wilkins M.J."/>
            <person name="Karaoz U."/>
            <person name="Brodie E.L."/>
            <person name="Williams K.H."/>
            <person name="Hubbard S.S."/>
            <person name="Banfield J.F."/>
        </authorList>
    </citation>
    <scope>NUCLEOTIDE SEQUENCE [LARGE SCALE GENOMIC DNA]</scope>
</reference>
<evidence type="ECO:0000256" key="1">
    <source>
        <dbReference type="SAM" id="Phobius"/>
    </source>
</evidence>
<keyword evidence="1" id="KW-0472">Membrane</keyword>
<feature type="transmembrane region" description="Helical" evidence="1">
    <location>
        <begin position="43"/>
        <end position="66"/>
    </location>
</feature>
<comment type="caution">
    <text evidence="2">The sequence shown here is derived from an EMBL/GenBank/DDBJ whole genome shotgun (WGS) entry which is preliminary data.</text>
</comment>
<accession>A0A1G2AVU7</accession>
<name>A0A1G2AVU7_9BACT</name>
<keyword evidence="1" id="KW-1133">Transmembrane helix</keyword>
<gene>
    <name evidence="2" type="ORF">A3B74_03395</name>
</gene>
<sequence>MKKSLSIITAILTIAAAVSFVLPGVLVTIDEGLAKDDPNFNYFIWNLLLWIGIPLMIGTLYTLYGFKKLPSNIFIDWSIGSMLIGTISTTVALNITLMAAYMKNNFNPYFGEPFFSAALTSGGLLITTAIVLLLVGLAKIIFSKLHTTARMRGFSKKKDSSFQ</sequence>
<feature type="transmembrane region" description="Helical" evidence="1">
    <location>
        <begin position="114"/>
        <end position="142"/>
    </location>
</feature>
<feature type="transmembrane region" description="Helical" evidence="1">
    <location>
        <begin position="78"/>
        <end position="102"/>
    </location>
</feature>
<keyword evidence="1" id="KW-0812">Transmembrane</keyword>
<protein>
    <submittedName>
        <fullName evidence="2">Uncharacterized protein</fullName>
    </submittedName>
</protein>
<evidence type="ECO:0000313" key="3">
    <source>
        <dbReference type="Proteomes" id="UP000177165"/>
    </source>
</evidence>
<dbReference type="AlphaFoldDB" id="A0A1G2AVU7"/>